<protein>
    <submittedName>
        <fullName evidence="1">Uncharacterized protein</fullName>
    </submittedName>
</protein>
<sequence length="16" mass="1664">MCSYGLETDESGCLGV</sequence>
<evidence type="ECO:0000313" key="1">
    <source>
        <dbReference type="EMBL" id="PZD94505.1"/>
    </source>
</evidence>
<name>A0A2W1LHR6_9BACL</name>
<dbReference type="EMBL" id="QKRB01000053">
    <property type="protein sequence ID" value="PZD94505.1"/>
    <property type="molecule type" value="Genomic_DNA"/>
</dbReference>
<keyword evidence="2" id="KW-1185">Reference proteome</keyword>
<dbReference type="AlphaFoldDB" id="A0A2W1LHR6"/>
<comment type="caution">
    <text evidence="1">The sequence shown here is derived from an EMBL/GenBank/DDBJ whole genome shotgun (WGS) entry which is preliminary data.</text>
</comment>
<organism evidence="1 2">
    <name type="scientific">Paenibacillus sambharensis</name>
    <dbReference type="NCBI Taxonomy" id="1803190"/>
    <lineage>
        <taxon>Bacteria</taxon>
        <taxon>Bacillati</taxon>
        <taxon>Bacillota</taxon>
        <taxon>Bacilli</taxon>
        <taxon>Bacillales</taxon>
        <taxon>Paenibacillaceae</taxon>
        <taxon>Paenibacillus</taxon>
    </lineage>
</organism>
<reference evidence="1 2" key="1">
    <citation type="submission" date="2018-06" db="EMBL/GenBank/DDBJ databases">
        <title>Paenibacillus imtechensis sp. nov.</title>
        <authorList>
            <person name="Pinnaka A.K."/>
            <person name="Singh H."/>
            <person name="Kaur M."/>
        </authorList>
    </citation>
    <scope>NUCLEOTIDE SEQUENCE [LARGE SCALE GENOMIC DNA]</scope>
    <source>
        <strain evidence="1 2">SMB1</strain>
    </source>
</reference>
<evidence type="ECO:0000313" key="2">
    <source>
        <dbReference type="Proteomes" id="UP000249522"/>
    </source>
</evidence>
<proteinExistence type="predicted"/>
<dbReference type="Proteomes" id="UP000249522">
    <property type="component" value="Unassembled WGS sequence"/>
</dbReference>
<gene>
    <name evidence="1" type="ORF">DNH61_18380</name>
</gene>
<accession>A0A2W1LHR6</accession>